<name>A0A5C6FKB0_9BACT</name>
<accession>A0A5C6FKB0</accession>
<protein>
    <submittedName>
        <fullName evidence="3">Uncharacterized protein</fullName>
    </submittedName>
</protein>
<evidence type="ECO:0000313" key="4">
    <source>
        <dbReference type="Proteomes" id="UP000318288"/>
    </source>
</evidence>
<organism evidence="3 4">
    <name type="scientific">Rubripirellula tenax</name>
    <dbReference type="NCBI Taxonomy" id="2528015"/>
    <lineage>
        <taxon>Bacteria</taxon>
        <taxon>Pseudomonadati</taxon>
        <taxon>Planctomycetota</taxon>
        <taxon>Planctomycetia</taxon>
        <taxon>Pirellulales</taxon>
        <taxon>Pirellulaceae</taxon>
        <taxon>Rubripirellula</taxon>
    </lineage>
</organism>
<feature type="region of interest" description="Disordered" evidence="1">
    <location>
        <begin position="1127"/>
        <end position="1158"/>
    </location>
</feature>
<dbReference type="Proteomes" id="UP000318288">
    <property type="component" value="Unassembled WGS sequence"/>
</dbReference>
<comment type="caution">
    <text evidence="3">The sequence shown here is derived from an EMBL/GenBank/DDBJ whole genome shotgun (WGS) entry which is preliminary data.</text>
</comment>
<evidence type="ECO:0000256" key="2">
    <source>
        <dbReference type="SAM" id="Phobius"/>
    </source>
</evidence>
<dbReference type="RefSeq" id="WP_146453637.1">
    <property type="nucleotide sequence ID" value="NZ_SJPW01000001.1"/>
</dbReference>
<keyword evidence="4" id="KW-1185">Reference proteome</keyword>
<evidence type="ECO:0000256" key="1">
    <source>
        <dbReference type="SAM" id="MobiDB-lite"/>
    </source>
</evidence>
<sequence length="2210" mass="241694">MNVSTPQNYRFLRTGSLTRRRPDRGIVLLIALGMLGLFSILVVTYVVFTSQARQASASISRQATSPSRPNDLMEEILTQVLVGSPDPNSVTYGNDMMGDLYGYDSLRTRVAHRRTGAPNVQIAPLVRGQLYDVATTPELESTLFRFPMRFSRWNHDGNAAFEQQLPENQAGYDGPIVYPNATVASDPWTIEQFDDAYVGRICTFLEGPLKGHSFHIVRSFGEDSSATPPANYAGTLNDESMLQYNLVIDLSELPTDEIQIDGTSYDLWTVAREFPMALLYGPGPDNAPGEVDRNDGVTQRTPYNTIGAVDDLLELGTSDSDDVGYQFVINGQIFNGRGVDAGFAAVPPYPLTSQLTAVIPRDSFGNTRHPIPGSSASVIPYSGWVENDESYAVQPNSRFLGPLIGSEPDEPYDAADLENLFLAWQPSERPVGVNNLHPGEPTVNALINQAIVPSYHRPALFNYLMNEPVTDNNGANPRTFGEMLAMSQPQDAQRLARLVRRLRRACMRPLPFSGNTEDLDGDGEQVDGTPYFSGSNPTLILNESLDPDGDANQILRLARWLVNGPWDVDNDGDGVPDSIWVDFQLPSFTAADGTLVKPMVAPLMEDLDGRININTAGSFSQLAYNFFDLDPSHFSGFTADNKAAPTASTPRLMRRGLGVGPAEINPRLLLDPYRANHFVWSTATPTTEPNPFFLGMNNRNLMFQVLSARSGGGGQTISAPGVDETSTSPVLTVFDDDLVSQTIHPVRRPLHDQNAPMGIPMDMHGRSRLDINVNGNLVVQNLDANVPGTTPLIMNETINDPYEIATKGSSLGNDDPFTLSELVSVLNYKRPGAGAVRTRLLELLESDLINGNNELETKITTESRSQRNPEFMGFANATDFIADLLRQMPGYASRWAGASTAQRNAAELAVKRMLAIEIRKGTKLNLNRPLGNGADATAGTYPEFIDEPAETASEAAFPGFNAPSSTAIADYVPTLGDSTVAPESQTNDFTDLTAQELLARNIYSLMFALVRDPAALDPTMELLIPNFPYPPQFRFDAGNPRAIATATGASIGGEIQRANRYAARRLAQWAVNVVDFRDHDAIMTRFRYDEDPFDADGWADNTGVFQTVWGKETSDIQITEASSFHDMRTADTSVDDGANDMGPEEKERDGTAAAATPDADVDQLRIPQASSFVELLNTRTPVPTGSLSIRYPNELYGYDHDNDATTPLINTESLHLARTVGTGTARTPVWRLAVGVPAGPASPYDVPRWLMDAGRLKDLVNDPFAEAPVSPWPPSAATAPIVTPDDIAKATERYRHTADFELGGDLLAFEDNDPMDNHSLVLDRVVWFTDLDPSALNPAALGGVAVEQVYRNILASNPNAPPALAPGQFAVIAPRTVTRLGEKASVVETNAFLYDPSDQRFELEFDGNGNNTWTFKYYNLNDTTTSNEYFEDAPGNFRYRGILPIVAQAQRPVRPDWNQYFTQLAAQPDRQVDFGFNISAPNPNITYYPAPLFDETLNDTLNPGAGNLAYPLFDSYYDAEGMAGNPLDQPVDELPGAPLLARGWRGGGTHQDAATLFLQRLADPTRIYDATTNPYITVDVHSMDLTVYSGHEDLGSTVTVAGNPEPVDPLTLAYTDTMRMDTRRKIPDTSNDRYAHIAVAGTPTALVNRSMLGYRQNVLQTGTLVPPLGPNAAHFSYQFQTGLGTAATYETGPGANLDLSATPFPETFGYLNREWGMPRASSGIPPALVSLVGLPDNTLFAIQPWLDRDYSSPIEIASVSASSTVRFGMEYGPGTVLDANPSTATTVNESTVQFPHLLGFDTGYNPLVARPLFEQIFDFADTGPIYADGEKWVEPTQVDFVSAPPPGFRSVDFNRITETLRPPFNSISLHRVPGKINPNTTPDYAAVAGGTNVSVTNFDRLENPADPDNGTANASRYSASGAAGFGGDGSVYQSLAWGFSTFAEIDNLSTLPTIETESNLYASTQDSPYGYNFKGFIESRTGFTQTTPLGSLSSPRIELQNRQVDPRYPSRFVGVFAPMSAQGFPLVPNAAGVTSFNSYLQANKGLASQHDKHRIDLSLFRPHPDMDDREFVGGTLPLPNEFNIRTEPALGGNPEWRSRFLNTPLFERPQSELHREDRLHDHIDLFRYQNAAKLANLTTNHSNVFLMRFTVGYFRLDAQSGEVGQEYGFDTNQAVRYRGTAILDRSIPVSYERGKPGNTENAVIYKSGLE</sequence>
<proteinExistence type="predicted"/>
<keyword evidence="2" id="KW-0472">Membrane</keyword>
<keyword evidence="2" id="KW-0812">Transmembrane</keyword>
<dbReference type="OrthoDB" id="219623at2"/>
<reference evidence="3 4" key="1">
    <citation type="submission" date="2019-02" db="EMBL/GenBank/DDBJ databases">
        <title>Deep-cultivation of Planctomycetes and their phenomic and genomic characterization uncovers novel biology.</title>
        <authorList>
            <person name="Wiegand S."/>
            <person name="Jogler M."/>
            <person name="Boedeker C."/>
            <person name="Pinto D."/>
            <person name="Vollmers J."/>
            <person name="Rivas-Marin E."/>
            <person name="Kohn T."/>
            <person name="Peeters S.H."/>
            <person name="Heuer A."/>
            <person name="Rast P."/>
            <person name="Oberbeckmann S."/>
            <person name="Bunk B."/>
            <person name="Jeske O."/>
            <person name="Meyerdierks A."/>
            <person name="Storesund J.E."/>
            <person name="Kallscheuer N."/>
            <person name="Luecker S."/>
            <person name="Lage O.M."/>
            <person name="Pohl T."/>
            <person name="Merkel B.J."/>
            <person name="Hornburger P."/>
            <person name="Mueller R.-W."/>
            <person name="Bruemmer F."/>
            <person name="Labrenz M."/>
            <person name="Spormann A.M."/>
            <person name="Op Den Camp H."/>
            <person name="Overmann J."/>
            <person name="Amann R."/>
            <person name="Jetten M.S.M."/>
            <person name="Mascher T."/>
            <person name="Medema M.H."/>
            <person name="Devos D.P."/>
            <person name="Kaster A.-K."/>
            <person name="Ovreas L."/>
            <person name="Rohde M."/>
            <person name="Galperin M.Y."/>
            <person name="Jogler C."/>
        </authorList>
    </citation>
    <scope>NUCLEOTIDE SEQUENCE [LARGE SCALE GENOMIC DNA]</scope>
    <source>
        <strain evidence="3 4">Poly51</strain>
    </source>
</reference>
<gene>
    <name evidence="3" type="ORF">Poly51_03760</name>
</gene>
<evidence type="ECO:0000313" key="3">
    <source>
        <dbReference type="EMBL" id="TWU60102.1"/>
    </source>
</evidence>
<feature type="transmembrane region" description="Helical" evidence="2">
    <location>
        <begin position="26"/>
        <end position="48"/>
    </location>
</feature>
<dbReference type="EMBL" id="SJPW01000001">
    <property type="protein sequence ID" value="TWU60102.1"/>
    <property type="molecule type" value="Genomic_DNA"/>
</dbReference>
<keyword evidence="2" id="KW-1133">Transmembrane helix</keyword>